<dbReference type="EMBL" id="BAABDK010000023">
    <property type="protein sequence ID" value="GAA4042084.1"/>
    <property type="molecule type" value="Genomic_DNA"/>
</dbReference>
<evidence type="ECO:0000313" key="1">
    <source>
        <dbReference type="EMBL" id="GAA4042084.1"/>
    </source>
</evidence>
<protein>
    <submittedName>
        <fullName evidence="1">Uncharacterized protein</fullName>
    </submittedName>
</protein>
<dbReference type="RefSeq" id="WP_345056095.1">
    <property type="nucleotide sequence ID" value="NZ_BAABDK010000023.1"/>
</dbReference>
<reference evidence="2" key="1">
    <citation type="journal article" date="2019" name="Int. J. Syst. Evol. Microbiol.">
        <title>The Global Catalogue of Microorganisms (GCM) 10K type strain sequencing project: providing services to taxonomists for standard genome sequencing and annotation.</title>
        <authorList>
            <consortium name="The Broad Institute Genomics Platform"/>
            <consortium name="The Broad Institute Genome Sequencing Center for Infectious Disease"/>
            <person name="Wu L."/>
            <person name="Ma J."/>
        </authorList>
    </citation>
    <scope>NUCLEOTIDE SEQUENCE [LARGE SCALE GENOMIC DNA]</scope>
    <source>
        <strain evidence="2">JCM 17225</strain>
    </source>
</reference>
<sequence length="102" mass="11411">MKYADLNSFFEMDVASALGKQQLLEKIAAGQEAPDTILDVEYNVYRLVIRFQDNHVELWDAIMAALEDGQEPYTTTLEAFVKTIEAYVPGTFPAEFVSKSAA</sequence>
<proteinExistence type="predicted"/>
<gene>
    <name evidence="1" type="ORF">GCM10022409_30120</name>
</gene>
<dbReference type="Proteomes" id="UP001501469">
    <property type="component" value="Unassembled WGS sequence"/>
</dbReference>
<name>A0ABP7UF64_9BACT</name>
<organism evidence="1 2">
    <name type="scientific">Hymenobacter glaciei</name>
    <dbReference type="NCBI Taxonomy" id="877209"/>
    <lineage>
        <taxon>Bacteria</taxon>
        <taxon>Pseudomonadati</taxon>
        <taxon>Bacteroidota</taxon>
        <taxon>Cytophagia</taxon>
        <taxon>Cytophagales</taxon>
        <taxon>Hymenobacteraceae</taxon>
        <taxon>Hymenobacter</taxon>
    </lineage>
</organism>
<accession>A0ABP7UF64</accession>
<keyword evidence="2" id="KW-1185">Reference proteome</keyword>
<comment type="caution">
    <text evidence="1">The sequence shown here is derived from an EMBL/GenBank/DDBJ whole genome shotgun (WGS) entry which is preliminary data.</text>
</comment>
<evidence type="ECO:0000313" key="2">
    <source>
        <dbReference type="Proteomes" id="UP001501469"/>
    </source>
</evidence>